<proteinExistence type="predicted"/>
<protein>
    <submittedName>
        <fullName evidence="2">Uncharacterized protein</fullName>
    </submittedName>
</protein>
<feature type="region of interest" description="Disordered" evidence="1">
    <location>
        <begin position="163"/>
        <end position="185"/>
    </location>
</feature>
<feature type="compositionally biased region" description="Basic and acidic residues" evidence="1">
    <location>
        <begin position="167"/>
        <end position="177"/>
    </location>
</feature>
<evidence type="ECO:0000256" key="1">
    <source>
        <dbReference type="SAM" id="MobiDB-lite"/>
    </source>
</evidence>
<reference evidence="2" key="1">
    <citation type="submission" date="2020-04" db="EMBL/GenBank/DDBJ databases">
        <authorList>
            <person name="Alioto T."/>
            <person name="Alioto T."/>
            <person name="Gomez Garrido J."/>
        </authorList>
    </citation>
    <scope>NUCLEOTIDE SEQUENCE</scope>
    <source>
        <strain evidence="2">A484AB</strain>
    </source>
</reference>
<evidence type="ECO:0000313" key="3">
    <source>
        <dbReference type="Proteomes" id="UP001152795"/>
    </source>
</evidence>
<gene>
    <name evidence="2" type="ORF">PACLA_8A014356</name>
</gene>
<feature type="compositionally biased region" description="Basic and acidic residues" evidence="1">
    <location>
        <begin position="23"/>
        <end position="42"/>
    </location>
</feature>
<organism evidence="2 3">
    <name type="scientific">Paramuricea clavata</name>
    <name type="common">Red gorgonian</name>
    <name type="synonym">Violescent sea-whip</name>
    <dbReference type="NCBI Taxonomy" id="317549"/>
    <lineage>
        <taxon>Eukaryota</taxon>
        <taxon>Metazoa</taxon>
        <taxon>Cnidaria</taxon>
        <taxon>Anthozoa</taxon>
        <taxon>Octocorallia</taxon>
        <taxon>Malacalcyonacea</taxon>
        <taxon>Plexauridae</taxon>
        <taxon>Paramuricea</taxon>
    </lineage>
</organism>
<feature type="region of interest" description="Disordered" evidence="1">
    <location>
        <begin position="1"/>
        <end position="43"/>
    </location>
</feature>
<dbReference type="AlphaFoldDB" id="A0A6S7L5B1"/>
<evidence type="ECO:0000313" key="2">
    <source>
        <dbReference type="EMBL" id="CAB4033352.1"/>
    </source>
</evidence>
<comment type="caution">
    <text evidence="2">The sequence shown here is derived from an EMBL/GenBank/DDBJ whole genome shotgun (WGS) entry which is preliminary data.</text>
</comment>
<feature type="compositionally biased region" description="Basic residues" evidence="1">
    <location>
        <begin position="1"/>
        <end position="12"/>
    </location>
</feature>
<dbReference type="Proteomes" id="UP001152795">
    <property type="component" value="Unassembled WGS sequence"/>
</dbReference>
<keyword evidence="3" id="KW-1185">Reference proteome</keyword>
<sequence length="185" mass="20806">MGKFASKRRNKRQFSGNRFTKHPRVDNEERGDVKIPEKDAGKKISSVEAETNNEHMASGNSASFGKLQQLINERSNCKTLDNSDKGITGFRLCDMGLIADVFCLFKCPECDCVGLSLEEDDSMNIPAGKYTEFACHAEDKSRVSLAQYKSTPRAKKRRKLIRGLKKKKEDKNQETEGLKYGAGEF</sequence>
<accession>A0A6S7L5B1</accession>
<name>A0A6S7L5B1_PARCT</name>
<dbReference type="EMBL" id="CACRXK020019177">
    <property type="protein sequence ID" value="CAB4033352.1"/>
    <property type="molecule type" value="Genomic_DNA"/>
</dbReference>